<comment type="subcellular location">
    <subcellularLocation>
        <location evidence="1">Cell inner membrane</location>
        <topology evidence="1">Peripheral membrane protein</topology>
    </subcellularLocation>
</comment>
<dbReference type="NCBIfam" id="NF007739">
    <property type="entry name" value="PRK10419.1"/>
    <property type="match status" value="2"/>
</dbReference>
<evidence type="ECO:0000256" key="5">
    <source>
        <dbReference type="ARBA" id="ARBA00022840"/>
    </source>
</evidence>
<reference evidence="7 8" key="1">
    <citation type="journal article" date="2013" name="Antonie Van Leeuwenhoek">
        <title>Dongia rigui sp. nov., isolated from freshwater of a large wetland in Korea.</title>
        <authorList>
            <person name="Baik K.S."/>
            <person name="Hwang Y.M."/>
            <person name="Choi J.S."/>
            <person name="Kwon J."/>
            <person name="Seong C.N."/>
        </authorList>
    </citation>
    <scope>NUCLEOTIDE SEQUENCE [LARGE SCALE GENOMIC DNA]</scope>
    <source>
        <strain evidence="7 8">04SU4-P</strain>
    </source>
</reference>
<dbReference type="PANTHER" id="PTHR43776">
    <property type="entry name" value="TRANSPORT ATP-BINDING PROTEIN"/>
    <property type="match status" value="1"/>
</dbReference>
<dbReference type="PANTHER" id="PTHR43776:SF7">
    <property type="entry name" value="D,D-DIPEPTIDE TRANSPORT ATP-BINDING PROTEIN DDPF-RELATED"/>
    <property type="match status" value="1"/>
</dbReference>
<proteinExistence type="inferred from homology"/>
<dbReference type="SUPFAM" id="SSF52540">
    <property type="entry name" value="P-loop containing nucleoside triphosphate hydrolases"/>
    <property type="match status" value="2"/>
</dbReference>
<comment type="similarity">
    <text evidence="2">Belongs to the ABC transporter superfamily.</text>
</comment>
<protein>
    <submittedName>
        <fullName evidence="7">ABC transporter ATP-binding protein</fullName>
    </submittedName>
</protein>
<keyword evidence="4" id="KW-0547">Nucleotide-binding</keyword>
<dbReference type="InterPro" id="IPR017871">
    <property type="entry name" value="ABC_transporter-like_CS"/>
</dbReference>
<dbReference type="Pfam" id="PF00005">
    <property type="entry name" value="ABC_tran"/>
    <property type="match status" value="2"/>
</dbReference>
<dbReference type="InterPro" id="IPR013563">
    <property type="entry name" value="Oligopep_ABC_C"/>
</dbReference>
<dbReference type="Proteomes" id="UP001271769">
    <property type="component" value="Unassembled WGS sequence"/>
</dbReference>
<evidence type="ECO:0000313" key="7">
    <source>
        <dbReference type="EMBL" id="MDY0872052.1"/>
    </source>
</evidence>
<dbReference type="NCBIfam" id="NF008453">
    <property type="entry name" value="PRK11308.1"/>
    <property type="match status" value="2"/>
</dbReference>
<evidence type="ECO:0000256" key="1">
    <source>
        <dbReference type="ARBA" id="ARBA00004417"/>
    </source>
</evidence>
<dbReference type="InterPro" id="IPR050319">
    <property type="entry name" value="ABC_transp_ATP-bind"/>
</dbReference>
<dbReference type="GO" id="GO:0005524">
    <property type="term" value="F:ATP binding"/>
    <property type="evidence" value="ECO:0007669"/>
    <property type="project" value="UniProtKB-KW"/>
</dbReference>
<dbReference type="EMBL" id="JAXCLX010000001">
    <property type="protein sequence ID" value="MDY0872052.1"/>
    <property type="molecule type" value="Genomic_DNA"/>
</dbReference>
<dbReference type="SMART" id="SM00382">
    <property type="entry name" value="AAA"/>
    <property type="match status" value="2"/>
</dbReference>
<dbReference type="PROSITE" id="PS50893">
    <property type="entry name" value="ABC_TRANSPORTER_2"/>
    <property type="match status" value="2"/>
</dbReference>
<dbReference type="CDD" id="cd03257">
    <property type="entry name" value="ABC_NikE_OppD_transporters"/>
    <property type="match status" value="2"/>
</dbReference>
<comment type="caution">
    <text evidence="7">The sequence shown here is derived from an EMBL/GenBank/DDBJ whole genome shotgun (WGS) entry which is preliminary data.</text>
</comment>
<keyword evidence="3" id="KW-0813">Transport</keyword>
<name>A0ABU5DXM1_9PROT</name>
<evidence type="ECO:0000256" key="4">
    <source>
        <dbReference type="ARBA" id="ARBA00022741"/>
    </source>
</evidence>
<evidence type="ECO:0000256" key="2">
    <source>
        <dbReference type="ARBA" id="ARBA00005417"/>
    </source>
</evidence>
<dbReference type="InterPro" id="IPR003593">
    <property type="entry name" value="AAA+_ATPase"/>
</dbReference>
<dbReference type="Gene3D" id="3.40.50.300">
    <property type="entry name" value="P-loop containing nucleotide triphosphate hydrolases"/>
    <property type="match status" value="2"/>
</dbReference>
<dbReference type="Pfam" id="PF08352">
    <property type="entry name" value="oligo_HPY"/>
    <property type="match status" value="2"/>
</dbReference>
<accession>A0ABU5DXM1</accession>
<feature type="domain" description="ABC transporter" evidence="6">
    <location>
        <begin position="4"/>
        <end position="254"/>
    </location>
</feature>
<keyword evidence="5 7" id="KW-0067">ATP-binding</keyword>
<keyword evidence="8" id="KW-1185">Reference proteome</keyword>
<organism evidence="7 8">
    <name type="scientific">Dongia rigui</name>
    <dbReference type="NCBI Taxonomy" id="940149"/>
    <lineage>
        <taxon>Bacteria</taxon>
        <taxon>Pseudomonadati</taxon>
        <taxon>Pseudomonadota</taxon>
        <taxon>Alphaproteobacteria</taxon>
        <taxon>Rhodospirillales</taxon>
        <taxon>Dongiaceae</taxon>
        <taxon>Dongia</taxon>
    </lineage>
</organism>
<evidence type="ECO:0000256" key="3">
    <source>
        <dbReference type="ARBA" id="ARBA00022448"/>
    </source>
</evidence>
<dbReference type="InterPro" id="IPR003439">
    <property type="entry name" value="ABC_transporter-like_ATP-bd"/>
</dbReference>
<dbReference type="PROSITE" id="PS00211">
    <property type="entry name" value="ABC_TRANSPORTER_1"/>
    <property type="match status" value="2"/>
</dbReference>
<evidence type="ECO:0000259" key="6">
    <source>
        <dbReference type="PROSITE" id="PS50893"/>
    </source>
</evidence>
<evidence type="ECO:0000313" key="8">
    <source>
        <dbReference type="Proteomes" id="UP001271769"/>
    </source>
</evidence>
<dbReference type="InterPro" id="IPR027417">
    <property type="entry name" value="P-loop_NTPase"/>
</dbReference>
<gene>
    <name evidence="7" type="ORF">SMD31_08960</name>
</gene>
<dbReference type="RefSeq" id="WP_320500471.1">
    <property type="nucleotide sequence ID" value="NZ_JAXCLX010000001.1"/>
</dbReference>
<sequence length="539" mass="59519">MALLEIDKLKVAFGEREVVHGVSFAIDKGETLALVGESGSGKSVTALSILRLLPQVATHPAGAIRFDGPNGTEDLLTASPAHLRQIRGGRIAMIFQEPTLSLNPLHRIERQLVETIQLHQPMGDTAARKRALELLELVKIDNAAQKLKSFPHEMSGGQRQRVMIAMALANEPDLLIADEPTTALDVTIQAQILNLMMDLQRRLGMAILLITHDLGVVRKFARRVAVMSQGEIVEQGETAKVFGQPQHDYTKHLLAAEPKGEVEPVGTQAPEILRAEKLSVLFPIKQGVFRRIVDHVRAVVDADLTLHEGETMGIVGESGSGKTTLALALLRLIDSQGAITFEGKRIDTLDRGEMRPLRREMQIVFQDPFGSLSPRLSIGEIVTEGLGIHHIGRDAAEREEIVIETLREVGLDPDTRHRYPHEFSGGQRQRIAIARALILKPKLIVLDEPTSALDMSVQAQIVDLLRDLQRRHRLGYLFISHDLRVIRAMSHRVMVLKQGKVVETGTAADIFERPQQAYTKALLSAALHHEAVDLGAVRQ</sequence>
<feature type="domain" description="ABC transporter" evidence="6">
    <location>
        <begin position="273"/>
        <end position="523"/>
    </location>
</feature>